<protein>
    <submittedName>
        <fullName evidence="2">Uncharacterized protein</fullName>
    </submittedName>
</protein>
<gene>
    <name evidence="2" type="ORF">R2601_04618</name>
</gene>
<reference evidence="2 3" key="1">
    <citation type="journal article" date="2010" name="J. Bacteriol.">
        <title>Genome sequences of Pelagibaca bermudensis HTCC2601T and Maritimibacter alkaliphilus HTCC2654T, the type strains of two marine Roseobacter genera.</title>
        <authorList>
            <person name="Thrash J.C."/>
            <person name="Cho J.C."/>
            <person name="Ferriera S."/>
            <person name="Johnson J."/>
            <person name="Vergin K.L."/>
            <person name="Giovannoni S.J."/>
        </authorList>
    </citation>
    <scope>NUCLEOTIDE SEQUENCE [LARGE SCALE GENOMIC DNA]</scope>
    <source>
        <strain evidence="3">DSM 26914 / JCM 13377 / KCTC 12554 / HTCC2601</strain>
    </source>
</reference>
<evidence type="ECO:0000256" key="1">
    <source>
        <dbReference type="SAM" id="MobiDB-lite"/>
    </source>
</evidence>
<accession>Q0FVS2</accession>
<proteinExistence type="predicted"/>
<name>Q0FVS2_SALBH</name>
<dbReference type="HOGENOM" id="CLU_3428289_0_0_5"/>
<evidence type="ECO:0000313" key="3">
    <source>
        <dbReference type="Proteomes" id="UP000006230"/>
    </source>
</evidence>
<comment type="caution">
    <text evidence="2">The sequence shown here is derived from an EMBL/GenBank/DDBJ whole genome shotgun (WGS) entry which is preliminary data.</text>
</comment>
<sequence length="20" mass="2049">MKLSVVDAPTARSSKAPFGS</sequence>
<feature type="region of interest" description="Disordered" evidence="1">
    <location>
        <begin position="1"/>
        <end position="20"/>
    </location>
</feature>
<dbReference type="AlphaFoldDB" id="Q0FVS2"/>
<keyword evidence="3" id="KW-1185">Reference proteome</keyword>
<dbReference type="Proteomes" id="UP000006230">
    <property type="component" value="Unassembled WGS sequence"/>
</dbReference>
<dbReference type="EMBL" id="AATQ01000001">
    <property type="protein sequence ID" value="EAU48830.1"/>
    <property type="molecule type" value="Genomic_DNA"/>
</dbReference>
<evidence type="ECO:0000313" key="2">
    <source>
        <dbReference type="EMBL" id="EAU48830.1"/>
    </source>
</evidence>
<organism evidence="2 3">
    <name type="scientific">Salipiger bermudensis (strain DSM 26914 / JCM 13377 / KCTC 12554 / HTCC2601)</name>
    <name type="common">Pelagibaca bermudensis</name>
    <dbReference type="NCBI Taxonomy" id="314265"/>
    <lineage>
        <taxon>Bacteria</taxon>
        <taxon>Pseudomonadati</taxon>
        <taxon>Pseudomonadota</taxon>
        <taxon>Alphaproteobacteria</taxon>
        <taxon>Rhodobacterales</taxon>
        <taxon>Roseobacteraceae</taxon>
        <taxon>Salipiger</taxon>
    </lineage>
</organism>